<dbReference type="InterPro" id="IPR000182">
    <property type="entry name" value="GNAT_dom"/>
</dbReference>
<evidence type="ECO:0000313" key="4">
    <source>
        <dbReference type="EMBL" id="SLN39392.1"/>
    </source>
</evidence>
<protein>
    <submittedName>
        <fullName evidence="4">N-acyltransferase YncA</fullName>
        <ecNumber evidence="4">2.3.1.-</ecNumber>
    </submittedName>
</protein>
<evidence type="ECO:0000256" key="1">
    <source>
        <dbReference type="ARBA" id="ARBA00022679"/>
    </source>
</evidence>
<accession>A0A1Y5SF55</accession>
<dbReference type="Gene3D" id="3.40.630.30">
    <property type="match status" value="1"/>
</dbReference>
<sequence length="163" mass="17276">MTIRPATPADCPALEAIWAPMIRDTLVTFNSVPRSVADLEAMIAEKAAAGHGFFVAETAPGRVAGFATYGQFRGGIGYAHTMEHTIILAPEAHGRGLGRALMAAVEEHARAGGAHSMFAGVSSGNAAGVAFHAALGYAEVARLREVGRKFDRWLDLILMQKFL</sequence>
<dbReference type="OrthoDB" id="5459937at2"/>
<dbReference type="PANTHER" id="PTHR43072">
    <property type="entry name" value="N-ACETYLTRANSFERASE"/>
    <property type="match status" value="1"/>
</dbReference>
<dbReference type="InterPro" id="IPR016181">
    <property type="entry name" value="Acyl_CoA_acyltransferase"/>
</dbReference>
<proteinExistence type="predicted"/>
<evidence type="ECO:0000313" key="5">
    <source>
        <dbReference type="Proteomes" id="UP000193409"/>
    </source>
</evidence>
<keyword evidence="5" id="KW-1185">Reference proteome</keyword>
<name>A0A1Y5SF55_9RHOB</name>
<dbReference type="Pfam" id="PF00583">
    <property type="entry name" value="Acetyltransf_1"/>
    <property type="match status" value="1"/>
</dbReference>
<evidence type="ECO:0000259" key="3">
    <source>
        <dbReference type="PROSITE" id="PS51186"/>
    </source>
</evidence>
<dbReference type="EMBL" id="FWFQ01000012">
    <property type="protein sequence ID" value="SLN39392.1"/>
    <property type="molecule type" value="Genomic_DNA"/>
</dbReference>
<feature type="domain" description="N-acetyltransferase" evidence="3">
    <location>
        <begin position="1"/>
        <end position="163"/>
    </location>
</feature>
<dbReference type="CDD" id="cd04301">
    <property type="entry name" value="NAT_SF"/>
    <property type="match status" value="1"/>
</dbReference>
<dbReference type="PROSITE" id="PS51186">
    <property type="entry name" value="GNAT"/>
    <property type="match status" value="1"/>
</dbReference>
<dbReference type="SUPFAM" id="SSF55729">
    <property type="entry name" value="Acyl-CoA N-acyltransferases (Nat)"/>
    <property type="match status" value="1"/>
</dbReference>
<keyword evidence="2 4" id="KW-0012">Acyltransferase</keyword>
<keyword evidence="1 4" id="KW-0808">Transferase</keyword>
<evidence type="ECO:0000256" key="2">
    <source>
        <dbReference type="ARBA" id="ARBA00023315"/>
    </source>
</evidence>
<dbReference type="GO" id="GO:0016747">
    <property type="term" value="F:acyltransferase activity, transferring groups other than amino-acyl groups"/>
    <property type="evidence" value="ECO:0007669"/>
    <property type="project" value="InterPro"/>
</dbReference>
<gene>
    <name evidence="4" type="primary">yncA</name>
    <name evidence="4" type="ORF">PSA7680_01941</name>
</gene>
<dbReference type="PANTHER" id="PTHR43072:SF23">
    <property type="entry name" value="UPF0039 PROTEIN C11D3.02C"/>
    <property type="match status" value="1"/>
</dbReference>
<organism evidence="4 5">
    <name type="scientific">Pseudoruegeria aquimaris</name>
    <dbReference type="NCBI Taxonomy" id="393663"/>
    <lineage>
        <taxon>Bacteria</taxon>
        <taxon>Pseudomonadati</taxon>
        <taxon>Pseudomonadota</taxon>
        <taxon>Alphaproteobacteria</taxon>
        <taxon>Rhodobacterales</taxon>
        <taxon>Roseobacteraceae</taxon>
        <taxon>Pseudoruegeria</taxon>
    </lineage>
</organism>
<reference evidence="4 5" key="1">
    <citation type="submission" date="2017-03" db="EMBL/GenBank/DDBJ databases">
        <authorList>
            <person name="Afonso C.L."/>
            <person name="Miller P.J."/>
            <person name="Scott M.A."/>
            <person name="Spackman E."/>
            <person name="Goraichik I."/>
            <person name="Dimitrov K.M."/>
            <person name="Suarez D.L."/>
            <person name="Swayne D.E."/>
        </authorList>
    </citation>
    <scope>NUCLEOTIDE SEQUENCE [LARGE SCALE GENOMIC DNA]</scope>
    <source>
        <strain evidence="4 5">CECT 7680</strain>
    </source>
</reference>
<dbReference type="Proteomes" id="UP000193409">
    <property type="component" value="Unassembled WGS sequence"/>
</dbReference>
<dbReference type="AlphaFoldDB" id="A0A1Y5SF55"/>
<dbReference type="EC" id="2.3.1.-" evidence="4"/>
<dbReference type="RefSeq" id="WP_085868507.1">
    <property type="nucleotide sequence ID" value="NZ_FWFQ01000012.1"/>
</dbReference>